<dbReference type="EMBL" id="JAJJMA010241510">
    <property type="protein sequence ID" value="MCL7042971.1"/>
    <property type="molecule type" value="Genomic_DNA"/>
</dbReference>
<gene>
    <name evidence="2" type="ORF">MKW94_001875</name>
</gene>
<dbReference type="AlphaFoldDB" id="A0AA41VKJ3"/>
<proteinExistence type="predicted"/>
<comment type="caution">
    <text evidence="2">The sequence shown here is derived from an EMBL/GenBank/DDBJ whole genome shotgun (WGS) entry which is preliminary data.</text>
</comment>
<keyword evidence="3" id="KW-1185">Reference proteome</keyword>
<sequence>VQVDMHSTFVDPDEPNTCESSDCTKRDEGNLLSENSGIQKSEDGLKVSSTSYKGILMPYLTR</sequence>
<feature type="non-terminal residue" evidence="2">
    <location>
        <position position="1"/>
    </location>
</feature>
<dbReference type="Proteomes" id="UP001177140">
    <property type="component" value="Unassembled WGS sequence"/>
</dbReference>
<evidence type="ECO:0000256" key="1">
    <source>
        <dbReference type="SAM" id="MobiDB-lite"/>
    </source>
</evidence>
<protein>
    <submittedName>
        <fullName evidence="2">Uncharacterized protein</fullName>
    </submittedName>
</protein>
<evidence type="ECO:0000313" key="3">
    <source>
        <dbReference type="Proteomes" id="UP001177140"/>
    </source>
</evidence>
<feature type="region of interest" description="Disordered" evidence="1">
    <location>
        <begin position="1"/>
        <end position="43"/>
    </location>
</feature>
<evidence type="ECO:0000313" key="2">
    <source>
        <dbReference type="EMBL" id="MCL7042971.1"/>
    </source>
</evidence>
<feature type="non-terminal residue" evidence="2">
    <location>
        <position position="62"/>
    </location>
</feature>
<name>A0AA41VKJ3_PAPNU</name>
<organism evidence="2 3">
    <name type="scientific">Papaver nudicaule</name>
    <name type="common">Iceland poppy</name>
    <dbReference type="NCBI Taxonomy" id="74823"/>
    <lineage>
        <taxon>Eukaryota</taxon>
        <taxon>Viridiplantae</taxon>
        <taxon>Streptophyta</taxon>
        <taxon>Embryophyta</taxon>
        <taxon>Tracheophyta</taxon>
        <taxon>Spermatophyta</taxon>
        <taxon>Magnoliopsida</taxon>
        <taxon>Ranunculales</taxon>
        <taxon>Papaveraceae</taxon>
        <taxon>Papaveroideae</taxon>
        <taxon>Papaver</taxon>
    </lineage>
</organism>
<reference evidence="2" key="1">
    <citation type="submission" date="2022-03" db="EMBL/GenBank/DDBJ databases">
        <title>A functionally conserved STORR gene fusion in Papaver species that diverged 16.8 million years ago.</title>
        <authorList>
            <person name="Catania T."/>
        </authorList>
    </citation>
    <scope>NUCLEOTIDE SEQUENCE</scope>
    <source>
        <strain evidence="2">S-191538</strain>
    </source>
</reference>
<accession>A0AA41VKJ3</accession>